<dbReference type="Proteomes" id="UP000053263">
    <property type="component" value="Unassembled WGS sequence"/>
</dbReference>
<gene>
    <name evidence="1" type="ORF">PLICRDRAFT_58182</name>
</gene>
<organism evidence="1 2">
    <name type="scientific">Plicaturopsis crispa FD-325 SS-3</name>
    <dbReference type="NCBI Taxonomy" id="944288"/>
    <lineage>
        <taxon>Eukaryota</taxon>
        <taxon>Fungi</taxon>
        <taxon>Dikarya</taxon>
        <taxon>Basidiomycota</taxon>
        <taxon>Agaricomycotina</taxon>
        <taxon>Agaricomycetes</taxon>
        <taxon>Agaricomycetidae</taxon>
        <taxon>Amylocorticiales</taxon>
        <taxon>Amylocorticiaceae</taxon>
        <taxon>Plicatura</taxon>
        <taxon>Plicaturopsis crispa</taxon>
    </lineage>
</organism>
<dbReference type="AlphaFoldDB" id="A0A0C9SQG1"/>
<accession>A0A0C9SQG1</accession>
<dbReference type="EMBL" id="KN832574">
    <property type="protein sequence ID" value="KII83717.1"/>
    <property type="molecule type" value="Genomic_DNA"/>
</dbReference>
<sequence>MFQGFLSVWPEISSPSMNFDLGGKSVPALNIILSPLWNLPIASSAYDRALDNLPSVFTAIYEDWNSMTTGMTESAHCWPSLRTMLAPYFQIRDSYITSEHLPDHPTRPELGDVVYVDYPCNFPATLVTNASNYTVICNIATEIWEACNFRADADIEDSFEAPKTNKGEVLSWGFSFTDGYPTSFESTVHYDEAFPSIKTRTTPNPVHAYLSHNLEDIVTGCTGHISSGHCSVRRVFFMVTAVEHRQRYTLEARRTESPTSAIRRTSSNSHLLFHDSPYVFHRNPTETAHIDADSDTPKPWGHWSTSKDCTQGEYVIPAAPNKDAFEAMPGVELDGFRVKALAFPESERCRYKFHIFHELIIS</sequence>
<name>A0A0C9SQG1_PLICR</name>
<dbReference type="HOGENOM" id="CLU_765297_0_0_1"/>
<proteinExistence type="predicted"/>
<reference evidence="1 2" key="1">
    <citation type="submission" date="2014-06" db="EMBL/GenBank/DDBJ databases">
        <title>Evolutionary Origins and Diversification of the Mycorrhizal Mutualists.</title>
        <authorList>
            <consortium name="DOE Joint Genome Institute"/>
            <consortium name="Mycorrhizal Genomics Consortium"/>
            <person name="Kohler A."/>
            <person name="Kuo A."/>
            <person name="Nagy L.G."/>
            <person name="Floudas D."/>
            <person name="Copeland A."/>
            <person name="Barry K.W."/>
            <person name="Cichocki N."/>
            <person name="Veneault-Fourrey C."/>
            <person name="LaButti K."/>
            <person name="Lindquist E.A."/>
            <person name="Lipzen A."/>
            <person name="Lundell T."/>
            <person name="Morin E."/>
            <person name="Murat C."/>
            <person name="Riley R."/>
            <person name="Ohm R."/>
            <person name="Sun H."/>
            <person name="Tunlid A."/>
            <person name="Henrissat B."/>
            <person name="Grigoriev I.V."/>
            <person name="Hibbett D.S."/>
            <person name="Martin F."/>
        </authorList>
    </citation>
    <scope>NUCLEOTIDE SEQUENCE [LARGE SCALE GENOMIC DNA]</scope>
    <source>
        <strain evidence="1 2">FD-325 SS-3</strain>
    </source>
</reference>
<keyword evidence="2" id="KW-1185">Reference proteome</keyword>
<evidence type="ECO:0000313" key="1">
    <source>
        <dbReference type="EMBL" id="KII83717.1"/>
    </source>
</evidence>
<evidence type="ECO:0000313" key="2">
    <source>
        <dbReference type="Proteomes" id="UP000053263"/>
    </source>
</evidence>
<protein>
    <submittedName>
        <fullName evidence="1">Uncharacterized protein</fullName>
    </submittedName>
</protein>